<comment type="pathway">
    <text evidence="1 7">Cell wall biogenesis; peptidoglycan biosynthesis.</text>
</comment>
<organism evidence="9 10">
    <name type="scientific">Oceaniferula marina</name>
    <dbReference type="NCBI Taxonomy" id="2748318"/>
    <lineage>
        <taxon>Bacteria</taxon>
        <taxon>Pseudomonadati</taxon>
        <taxon>Verrucomicrobiota</taxon>
        <taxon>Verrucomicrobiia</taxon>
        <taxon>Verrucomicrobiales</taxon>
        <taxon>Verrucomicrobiaceae</taxon>
        <taxon>Oceaniferula</taxon>
    </lineage>
</organism>
<dbReference type="GO" id="GO:0008360">
    <property type="term" value="P:regulation of cell shape"/>
    <property type="evidence" value="ECO:0007669"/>
    <property type="project" value="UniProtKB-UniRule"/>
</dbReference>
<evidence type="ECO:0000313" key="10">
    <source>
        <dbReference type="Proteomes" id="UP000557872"/>
    </source>
</evidence>
<dbReference type="InterPro" id="IPR005490">
    <property type="entry name" value="LD_TPept_cat_dom"/>
</dbReference>
<dbReference type="EMBL" id="JACBAZ010000007">
    <property type="protein sequence ID" value="NWK57015.1"/>
    <property type="molecule type" value="Genomic_DNA"/>
</dbReference>
<keyword evidence="3" id="KW-0808">Transferase</keyword>
<dbReference type="GO" id="GO:0071555">
    <property type="term" value="P:cell wall organization"/>
    <property type="evidence" value="ECO:0007669"/>
    <property type="project" value="UniProtKB-UniRule"/>
</dbReference>
<dbReference type="PANTHER" id="PTHR36699:SF1">
    <property type="entry name" value="L,D-TRANSPEPTIDASE YAFK-RELATED"/>
    <property type="match status" value="1"/>
</dbReference>
<evidence type="ECO:0000256" key="3">
    <source>
        <dbReference type="ARBA" id="ARBA00022679"/>
    </source>
</evidence>
<dbReference type="PANTHER" id="PTHR36699">
    <property type="entry name" value="LD-TRANSPEPTIDASE"/>
    <property type="match status" value="1"/>
</dbReference>
<feature type="domain" description="L,D-TPase catalytic" evidence="8">
    <location>
        <begin position="23"/>
        <end position="152"/>
    </location>
</feature>
<dbReference type="Pfam" id="PF03734">
    <property type="entry name" value="YkuD"/>
    <property type="match status" value="1"/>
</dbReference>
<keyword evidence="4 7" id="KW-0133">Cell shape</keyword>
<evidence type="ECO:0000256" key="7">
    <source>
        <dbReference type="PROSITE-ProRule" id="PRU01373"/>
    </source>
</evidence>
<feature type="active site" description="Proton donor/acceptor" evidence="7">
    <location>
        <position position="116"/>
    </location>
</feature>
<keyword evidence="10" id="KW-1185">Reference proteome</keyword>
<dbReference type="GO" id="GO:0004180">
    <property type="term" value="F:carboxypeptidase activity"/>
    <property type="evidence" value="ECO:0007669"/>
    <property type="project" value="UniProtKB-ARBA"/>
</dbReference>
<evidence type="ECO:0000259" key="8">
    <source>
        <dbReference type="PROSITE" id="PS52029"/>
    </source>
</evidence>
<evidence type="ECO:0000313" key="9">
    <source>
        <dbReference type="EMBL" id="NWK57015.1"/>
    </source>
</evidence>
<dbReference type="Proteomes" id="UP000557872">
    <property type="component" value="Unassembled WGS sequence"/>
</dbReference>
<gene>
    <name evidence="9" type="ORF">HW115_15435</name>
</gene>
<comment type="caution">
    <text evidence="9">The sequence shown here is derived from an EMBL/GenBank/DDBJ whole genome shotgun (WGS) entry which is preliminary data.</text>
</comment>
<evidence type="ECO:0000256" key="6">
    <source>
        <dbReference type="ARBA" id="ARBA00023316"/>
    </source>
</evidence>
<accession>A0A851GPG4</accession>
<evidence type="ECO:0000256" key="1">
    <source>
        <dbReference type="ARBA" id="ARBA00004752"/>
    </source>
</evidence>
<keyword evidence="5 7" id="KW-0573">Peptidoglycan synthesis</keyword>
<comment type="similarity">
    <text evidence="2">Belongs to the YkuD family.</text>
</comment>
<dbReference type="GO" id="GO:0016740">
    <property type="term" value="F:transferase activity"/>
    <property type="evidence" value="ECO:0007669"/>
    <property type="project" value="UniProtKB-KW"/>
</dbReference>
<dbReference type="InterPro" id="IPR038063">
    <property type="entry name" value="Transpep_catalytic_dom"/>
</dbReference>
<sequence>MRRATPILKQRLASKKLALGAPVFIRIFKESRKLEVWLQDPTEKKFKHFKTWKIAAMSGQLGPKTKEGDRQAPEGFYFVPRSRMKPDSRFHLAFNLGYPNPYDRVHRRTGNFLMVHGNRVSLGCFAMTDPGIEEIYTLCASALRNGQPFFRVHSFPFRMTPERMEQAKASPHFAFWENLKQGYDWFETHGTPPDVQVRNNVYQFSAASE</sequence>
<evidence type="ECO:0000256" key="2">
    <source>
        <dbReference type="ARBA" id="ARBA00005992"/>
    </source>
</evidence>
<dbReference type="GO" id="GO:0009252">
    <property type="term" value="P:peptidoglycan biosynthetic process"/>
    <property type="evidence" value="ECO:0007669"/>
    <property type="project" value="UniProtKB-UniPathway"/>
</dbReference>
<dbReference type="AlphaFoldDB" id="A0A851GPG4"/>
<name>A0A851GPG4_9BACT</name>
<evidence type="ECO:0000256" key="5">
    <source>
        <dbReference type="ARBA" id="ARBA00022984"/>
    </source>
</evidence>
<evidence type="ECO:0000256" key="4">
    <source>
        <dbReference type="ARBA" id="ARBA00022960"/>
    </source>
</evidence>
<dbReference type="CDD" id="cd16913">
    <property type="entry name" value="YkuD_like"/>
    <property type="match status" value="1"/>
</dbReference>
<dbReference type="PROSITE" id="PS52029">
    <property type="entry name" value="LD_TPASE"/>
    <property type="match status" value="1"/>
</dbReference>
<feature type="active site" description="Nucleophile" evidence="7">
    <location>
        <position position="124"/>
    </location>
</feature>
<protein>
    <submittedName>
        <fullName evidence="9">Murein L,D-transpeptidase</fullName>
    </submittedName>
</protein>
<dbReference type="UniPathway" id="UPA00219"/>
<reference evidence="9 10" key="1">
    <citation type="submission" date="2020-07" db="EMBL/GenBank/DDBJ databases">
        <title>Roseicoccus Jingziensis gen. nov., sp. nov., isolated from coastal seawater.</title>
        <authorList>
            <person name="Feng X."/>
        </authorList>
    </citation>
    <scope>NUCLEOTIDE SEQUENCE [LARGE SCALE GENOMIC DNA]</scope>
    <source>
        <strain evidence="9 10">N1E253</strain>
    </source>
</reference>
<proteinExistence type="inferred from homology"/>
<keyword evidence="6 7" id="KW-0961">Cell wall biogenesis/degradation</keyword>
<dbReference type="SUPFAM" id="SSF141523">
    <property type="entry name" value="L,D-transpeptidase catalytic domain-like"/>
    <property type="match status" value="1"/>
</dbReference>